<evidence type="ECO:0000313" key="1">
    <source>
        <dbReference type="EMBL" id="HEC77978.1"/>
    </source>
</evidence>
<proteinExistence type="predicted"/>
<dbReference type="AlphaFoldDB" id="A0A9C9EKV9"/>
<accession>A0A9C9EKV9</accession>
<protein>
    <submittedName>
        <fullName evidence="1">Uncharacterized protein</fullName>
    </submittedName>
</protein>
<organism evidence="1 2">
    <name type="scientific">candidate division WOR-3 bacterium</name>
    <dbReference type="NCBI Taxonomy" id="2052148"/>
    <lineage>
        <taxon>Bacteria</taxon>
        <taxon>Bacteria division WOR-3</taxon>
    </lineage>
</organism>
<sequence length="158" mass="18160">MRITRFEEALLVKPAKLPDDLLKVYTVDAMSDAEGVDLCVAVPAHYTLIEKLKLISRLLNKYKFPRGLIELKKIEQRGGKKIAVIELKETKKHPTAWRSGYFQGSCGGHITTYILTNTFLQPDYTGKWVDGVEFWYNGKPITGDWDHIFLHGTMYRKN</sequence>
<comment type="caution">
    <text evidence="1">The sequence shown here is derived from an EMBL/GenBank/DDBJ whole genome shotgun (WGS) entry which is preliminary data.</text>
</comment>
<evidence type="ECO:0000313" key="2">
    <source>
        <dbReference type="Proteomes" id="UP000885826"/>
    </source>
</evidence>
<reference evidence="1" key="1">
    <citation type="journal article" date="2020" name="mSystems">
        <title>Genome- and Community-Level Interaction Insights into Carbon Utilization and Element Cycling Functions of Hydrothermarchaeota in Hydrothermal Sediment.</title>
        <authorList>
            <person name="Zhou Z."/>
            <person name="Liu Y."/>
            <person name="Xu W."/>
            <person name="Pan J."/>
            <person name="Luo Z.H."/>
            <person name="Li M."/>
        </authorList>
    </citation>
    <scope>NUCLEOTIDE SEQUENCE</scope>
    <source>
        <strain evidence="1">HyVt-388</strain>
    </source>
</reference>
<gene>
    <name evidence="1" type="ORF">ENI34_02405</name>
</gene>
<dbReference type="EMBL" id="DRIG01000029">
    <property type="protein sequence ID" value="HEC77978.1"/>
    <property type="molecule type" value="Genomic_DNA"/>
</dbReference>
<dbReference type="Proteomes" id="UP000885826">
    <property type="component" value="Unassembled WGS sequence"/>
</dbReference>
<name>A0A9C9EKV9_UNCW3</name>